<gene>
    <name evidence="1" type="ORF">Vadar_019582</name>
</gene>
<comment type="caution">
    <text evidence="1">The sequence shown here is derived from an EMBL/GenBank/DDBJ whole genome shotgun (WGS) entry which is preliminary data.</text>
</comment>
<keyword evidence="2" id="KW-1185">Reference proteome</keyword>
<reference evidence="1 2" key="1">
    <citation type="journal article" date="2021" name="Hortic Res">
        <title>High-quality reference genome and annotation aids understanding of berry development for evergreen blueberry (Vaccinium darrowii).</title>
        <authorList>
            <person name="Yu J."/>
            <person name="Hulse-Kemp A.M."/>
            <person name="Babiker E."/>
            <person name="Staton M."/>
        </authorList>
    </citation>
    <scope>NUCLEOTIDE SEQUENCE [LARGE SCALE GENOMIC DNA]</scope>
    <source>
        <strain evidence="2">cv. NJ 8807/NJ 8810</strain>
        <tissue evidence="1">Young leaf</tissue>
    </source>
</reference>
<evidence type="ECO:0000313" key="2">
    <source>
        <dbReference type="Proteomes" id="UP000828048"/>
    </source>
</evidence>
<dbReference type="EMBL" id="CM037161">
    <property type="protein sequence ID" value="KAH7854957.1"/>
    <property type="molecule type" value="Genomic_DNA"/>
</dbReference>
<evidence type="ECO:0000313" key="1">
    <source>
        <dbReference type="EMBL" id="KAH7854957.1"/>
    </source>
</evidence>
<sequence>MVANCNSTEEIMASSDSTEAPIIRSSLVANFKANPRFENHHHNAASRSTTTNKNDYIVLALKKYTDHMNEQINLAHKKFEELQNMGSNEEDFDELRKAIVKLKLQIPTQDKTKSKCLVRSLVAKFKDKFWVLKEKQLKLQVPSSEMIPNDLLLLNSALENYMVHMNGQINLANQKFEELIGSRKRDHFDKLRKVIAALESQIPWTPNEDDHHGGALSKMIRSDLLLLDSTFAEAKKYMVQMKVQIHQAHQKFEQLQKLGSNQTDLEELQKAIAKLKFQIPSQNKIRSADYNLRRNPWPNVNKAADGMTHFFYKETRVAHTGGFDSLLEAFRNLPEPLQHCLLCFFKFPQEATIKKMTMIYLWIGQGYTFRHLHGRGEKEELPREEDAGNEIFDELIEKGFIEPIYQNSSLVPDSCKMSLFVRSSLYKEAENSGFTSNGTLDLDHRFVCGDQPGHSCLINVGEAIINCEPQIFENMKHIQSLYFGRWQSSATHHIELADTKILLGLNKVTSLKFLSLRGISLITKLPKFIAGRNDLKILDLQACHNLEEIPDNIGFLKNLTHLNMSECYFLEHMPKSLAQLSNLEVLKGFFIGELKNKQTCTLKDLSRLLKLRKLNIYTSVKNFPDMSEVETLGKFESLQKLTISWGGCSLQGETYSKIEEDYPTTEQIRRKLPTQREAIVAAYFFPAEAEGPLTFPPKLQKLHLQCFPTMTLPHWLKPAKLKVLKKLYITGGQLLDLGQYQKHQGERWNVEILRLKYLNELKLDWIELRIIFPKLNNLHQVDCPKFTNFQCDERGMWTNKEAIDTHVQQQKYLRTSDMISSSTMSGSGPTLAQDESNICPIDEKQH</sequence>
<accession>A0ACB7YNI1</accession>
<name>A0ACB7YNI1_9ERIC</name>
<organism evidence="1 2">
    <name type="scientific">Vaccinium darrowii</name>
    <dbReference type="NCBI Taxonomy" id="229202"/>
    <lineage>
        <taxon>Eukaryota</taxon>
        <taxon>Viridiplantae</taxon>
        <taxon>Streptophyta</taxon>
        <taxon>Embryophyta</taxon>
        <taxon>Tracheophyta</taxon>
        <taxon>Spermatophyta</taxon>
        <taxon>Magnoliopsida</taxon>
        <taxon>eudicotyledons</taxon>
        <taxon>Gunneridae</taxon>
        <taxon>Pentapetalae</taxon>
        <taxon>asterids</taxon>
        <taxon>Ericales</taxon>
        <taxon>Ericaceae</taxon>
        <taxon>Vaccinioideae</taxon>
        <taxon>Vaccinieae</taxon>
        <taxon>Vaccinium</taxon>
    </lineage>
</organism>
<protein>
    <submittedName>
        <fullName evidence="1">Uncharacterized protein</fullName>
    </submittedName>
</protein>
<proteinExistence type="predicted"/>
<dbReference type="Proteomes" id="UP000828048">
    <property type="component" value="Chromosome 11"/>
</dbReference>